<reference evidence="7 8" key="1">
    <citation type="submission" date="2020-08" db="EMBL/GenBank/DDBJ databases">
        <title>Sequencing the genomes of 1000 actinobacteria strains.</title>
        <authorList>
            <person name="Klenk H.-P."/>
        </authorList>
    </citation>
    <scope>NUCLEOTIDE SEQUENCE [LARGE SCALE GENOMIC DNA]</scope>
    <source>
        <strain evidence="7 8">DSM 45784</strain>
    </source>
</reference>
<keyword evidence="4 6" id="KW-1133">Transmembrane helix</keyword>
<gene>
    <name evidence="7" type="ORF">BJ982_007336</name>
</gene>
<dbReference type="Pfam" id="PF01810">
    <property type="entry name" value="LysE"/>
    <property type="match status" value="1"/>
</dbReference>
<keyword evidence="2" id="KW-1003">Cell membrane</keyword>
<evidence type="ECO:0000313" key="8">
    <source>
        <dbReference type="Proteomes" id="UP000542210"/>
    </source>
</evidence>
<feature type="transmembrane region" description="Helical" evidence="6">
    <location>
        <begin position="154"/>
        <end position="176"/>
    </location>
</feature>
<feature type="transmembrane region" description="Helical" evidence="6">
    <location>
        <begin position="66"/>
        <end position="86"/>
    </location>
</feature>
<feature type="transmembrane region" description="Helical" evidence="6">
    <location>
        <begin position="41"/>
        <end position="60"/>
    </location>
</feature>
<dbReference type="Proteomes" id="UP000542210">
    <property type="component" value="Unassembled WGS sequence"/>
</dbReference>
<dbReference type="PANTHER" id="PTHR30086">
    <property type="entry name" value="ARGININE EXPORTER PROTEIN ARGO"/>
    <property type="match status" value="1"/>
</dbReference>
<keyword evidence="5 6" id="KW-0472">Membrane</keyword>
<dbReference type="PANTHER" id="PTHR30086:SF20">
    <property type="entry name" value="ARGININE EXPORTER PROTEIN ARGO-RELATED"/>
    <property type="match status" value="1"/>
</dbReference>
<keyword evidence="8" id="KW-1185">Reference proteome</keyword>
<keyword evidence="3 6" id="KW-0812">Transmembrane</keyword>
<dbReference type="RefSeq" id="WP_184887742.1">
    <property type="nucleotide sequence ID" value="NZ_BOOV01000003.1"/>
</dbReference>
<evidence type="ECO:0000256" key="6">
    <source>
        <dbReference type="SAM" id="Phobius"/>
    </source>
</evidence>
<evidence type="ECO:0000256" key="3">
    <source>
        <dbReference type="ARBA" id="ARBA00022692"/>
    </source>
</evidence>
<comment type="caution">
    <text evidence="7">The sequence shown here is derived from an EMBL/GenBank/DDBJ whole genome shotgun (WGS) entry which is preliminary data.</text>
</comment>
<dbReference type="GO" id="GO:0015171">
    <property type="term" value="F:amino acid transmembrane transporter activity"/>
    <property type="evidence" value="ECO:0007669"/>
    <property type="project" value="TreeGrafter"/>
</dbReference>
<protein>
    <submittedName>
        <fullName evidence="7">Threonine/homoserine/homoserine lactone efflux protein</fullName>
    </submittedName>
</protein>
<dbReference type="PIRSF" id="PIRSF006324">
    <property type="entry name" value="LeuE"/>
    <property type="match status" value="1"/>
</dbReference>
<feature type="transmembrane region" description="Helical" evidence="6">
    <location>
        <begin position="6"/>
        <end position="29"/>
    </location>
</feature>
<proteinExistence type="predicted"/>
<evidence type="ECO:0000313" key="7">
    <source>
        <dbReference type="EMBL" id="MBB4705792.1"/>
    </source>
</evidence>
<sequence>MPSVTTLAVFAAAALALLLVPGPAVVYIVTRSVAQGRSAGLVSVAGVHTGSAVHVVAAALGLSALLAASATAFTLVKYLGAAYLVWLGLRKLLSRPGGEAERVTRSASRPRLFAEGFVVNVLNPKTAIFFLAFLPQFTDPARGPVAAQIALLGAIWIVLGMASDGTYALLSAALAGRLRRSATATRRLDVASGVVYLGLGAVAAFAGDGPRKA</sequence>
<accession>A0A7W7DFC5</accession>
<dbReference type="GO" id="GO:0005886">
    <property type="term" value="C:plasma membrane"/>
    <property type="evidence" value="ECO:0007669"/>
    <property type="project" value="UniProtKB-SubCell"/>
</dbReference>
<evidence type="ECO:0000256" key="1">
    <source>
        <dbReference type="ARBA" id="ARBA00004651"/>
    </source>
</evidence>
<feature type="transmembrane region" description="Helical" evidence="6">
    <location>
        <begin position="188"/>
        <end position="207"/>
    </location>
</feature>
<evidence type="ECO:0000256" key="5">
    <source>
        <dbReference type="ARBA" id="ARBA00023136"/>
    </source>
</evidence>
<dbReference type="AlphaFoldDB" id="A0A7W7DFC5"/>
<name>A0A7W7DFC5_9ACTN</name>
<evidence type="ECO:0000256" key="2">
    <source>
        <dbReference type="ARBA" id="ARBA00022475"/>
    </source>
</evidence>
<dbReference type="InterPro" id="IPR001123">
    <property type="entry name" value="LeuE-type"/>
</dbReference>
<evidence type="ECO:0000256" key="4">
    <source>
        <dbReference type="ARBA" id="ARBA00022989"/>
    </source>
</evidence>
<dbReference type="EMBL" id="JACHND010000001">
    <property type="protein sequence ID" value="MBB4705792.1"/>
    <property type="molecule type" value="Genomic_DNA"/>
</dbReference>
<comment type="subcellular location">
    <subcellularLocation>
        <location evidence="1">Cell membrane</location>
        <topology evidence="1">Multi-pass membrane protein</topology>
    </subcellularLocation>
</comment>
<organism evidence="7 8">
    <name type="scientific">Sphaerisporangium siamense</name>
    <dbReference type="NCBI Taxonomy" id="795645"/>
    <lineage>
        <taxon>Bacteria</taxon>
        <taxon>Bacillati</taxon>
        <taxon>Actinomycetota</taxon>
        <taxon>Actinomycetes</taxon>
        <taxon>Streptosporangiales</taxon>
        <taxon>Streptosporangiaceae</taxon>
        <taxon>Sphaerisporangium</taxon>
    </lineage>
</organism>
<feature type="transmembrane region" description="Helical" evidence="6">
    <location>
        <begin position="112"/>
        <end position="134"/>
    </location>
</feature>